<dbReference type="CDD" id="cd04301">
    <property type="entry name" value="NAT_SF"/>
    <property type="match status" value="1"/>
</dbReference>
<keyword evidence="5" id="KW-1185">Reference proteome</keyword>
<evidence type="ECO:0000256" key="2">
    <source>
        <dbReference type="ARBA" id="ARBA00023315"/>
    </source>
</evidence>
<dbReference type="GO" id="GO:0016747">
    <property type="term" value="F:acyltransferase activity, transferring groups other than amino-acyl groups"/>
    <property type="evidence" value="ECO:0007669"/>
    <property type="project" value="InterPro"/>
</dbReference>
<dbReference type="AlphaFoldDB" id="A0A6I6SQZ3"/>
<dbReference type="Proteomes" id="UP000464013">
    <property type="component" value="Chromosome"/>
</dbReference>
<dbReference type="PANTHER" id="PTHR43877:SF2">
    <property type="entry name" value="AMINOALKYLPHOSPHONATE N-ACETYLTRANSFERASE-RELATED"/>
    <property type="match status" value="1"/>
</dbReference>
<dbReference type="InterPro" id="IPR016181">
    <property type="entry name" value="Acyl_CoA_acyltransferase"/>
</dbReference>
<dbReference type="InterPro" id="IPR000182">
    <property type="entry name" value="GNAT_dom"/>
</dbReference>
<evidence type="ECO:0000256" key="1">
    <source>
        <dbReference type="ARBA" id="ARBA00022679"/>
    </source>
</evidence>
<dbReference type="Pfam" id="PF13508">
    <property type="entry name" value="Acetyltransf_7"/>
    <property type="match status" value="1"/>
</dbReference>
<dbReference type="EMBL" id="CP035042">
    <property type="protein sequence ID" value="QHC49033.1"/>
    <property type="molecule type" value="Genomic_DNA"/>
</dbReference>
<evidence type="ECO:0000313" key="4">
    <source>
        <dbReference type="EMBL" id="QHC49033.1"/>
    </source>
</evidence>
<dbReference type="PANTHER" id="PTHR43877">
    <property type="entry name" value="AMINOALKYLPHOSPHONATE N-ACETYLTRANSFERASE-RELATED-RELATED"/>
    <property type="match status" value="1"/>
</dbReference>
<dbReference type="KEGG" id="htx:EKK97_04595"/>
<evidence type="ECO:0000313" key="5">
    <source>
        <dbReference type="Proteomes" id="UP000464013"/>
    </source>
</evidence>
<organism evidence="4 5">
    <name type="scientific">Billgrantia tianxiuensis</name>
    <dbReference type="NCBI Taxonomy" id="2497861"/>
    <lineage>
        <taxon>Bacteria</taxon>
        <taxon>Pseudomonadati</taxon>
        <taxon>Pseudomonadota</taxon>
        <taxon>Gammaproteobacteria</taxon>
        <taxon>Oceanospirillales</taxon>
        <taxon>Halomonadaceae</taxon>
        <taxon>Billgrantia</taxon>
    </lineage>
</organism>
<evidence type="ECO:0000259" key="3">
    <source>
        <dbReference type="PROSITE" id="PS51186"/>
    </source>
</evidence>
<name>A0A6I6SQZ3_9GAMM</name>
<dbReference type="Gene3D" id="3.40.630.30">
    <property type="match status" value="1"/>
</dbReference>
<proteinExistence type="predicted"/>
<sequence>MLEADPSLVAIKRYLERSICHVATVEGEIVGTYVTQPLGDGVYELMNIAVAPAHQRKGIGARLLDHAIATACEAGARRLELGTGTFGYQLTFYQRAGFRVVAVERDYFLAHYDEPIYENGIQHKDRLRLALEF</sequence>
<protein>
    <submittedName>
        <fullName evidence="4">N-acetyltransferase</fullName>
    </submittedName>
</protein>
<dbReference type="OrthoDB" id="9813917at2"/>
<dbReference type="PROSITE" id="PS51186">
    <property type="entry name" value="GNAT"/>
    <property type="match status" value="1"/>
</dbReference>
<keyword evidence="1 4" id="KW-0808">Transferase</keyword>
<dbReference type="InterPro" id="IPR050832">
    <property type="entry name" value="Bact_Acetyltransf"/>
</dbReference>
<gene>
    <name evidence="4" type="ORF">EKK97_04595</name>
</gene>
<reference evidence="4 5" key="1">
    <citation type="submission" date="2019-01" db="EMBL/GenBank/DDBJ databases">
        <title>Complete genome of a denitifying bacterium Halomons sp. BC-M4-5.</title>
        <authorList>
            <person name="Wang L."/>
            <person name="Shao Z."/>
        </authorList>
    </citation>
    <scope>NUCLEOTIDE SEQUENCE [LARGE SCALE GENOMIC DNA]</scope>
    <source>
        <strain evidence="4 5">BC-M4-5</strain>
    </source>
</reference>
<accession>A0A6I6SQZ3</accession>
<dbReference type="SUPFAM" id="SSF55729">
    <property type="entry name" value="Acyl-CoA N-acyltransferases (Nat)"/>
    <property type="match status" value="1"/>
</dbReference>
<keyword evidence="2" id="KW-0012">Acyltransferase</keyword>
<feature type="domain" description="N-acetyltransferase" evidence="3">
    <location>
        <begin position="1"/>
        <end position="119"/>
    </location>
</feature>